<reference evidence="4" key="1">
    <citation type="submission" date="2021-02" db="EMBL/GenBank/DDBJ databases">
        <authorList>
            <person name="Nowell W R."/>
        </authorList>
    </citation>
    <scope>NUCLEOTIDE SEQUENCE</scope>
</reference>
<evidence type="ECO:0000256" key="2">
    <source>
        <dbReference type="SAM" id="MobiDB-lite"/>
    </source>
</evidence>
<dbReference type="Proteomes" id="UP000677228">
    <property type="component" value="Unassembled WGS sequence"/>
</dbReference>
<evidence type="ECO:0000256" key="1">
    <source>
        <dbReference type="SAM" id="Coils"/>
    </source>
</evidence>
<proteinExistence type="predicted"/>
<keyword evidence="7" id="KW-1185">Reference proteome</keyword>
<protein>
    <submittedName>
        <fullName evidence="4">Uncharacterized protein</fullName>
    </submittedName>
</protein>
<sequence length="756" mass="88694">MTAKGITKRNQQYFVVPSDRFSKAIEQLAKSAEENKFYHGSDTERSDQTDINRLENASLPNNIDDDQDSVAYGDDTLSASSDNTSDITNVMKENEKKIRALSESYMNRFVMLEQQLQEHQQMPRRLTHMDSIQITTKNSQLQLSNQLIQCTKINDTAINKKNEFSSESLDTFLNSLQEIILREEKKREKSYFTNDHTREINLSSMIVAVAQCLKDYEGELYHAKQRINYLKDQQEHILNENKQLLNNLTQDFEQNIINVRHSYDQRLNVQREETTKIMQTLEKSKTDLTTLQENYEKKLRVKDELLREMNDRFGNREKEYNVHQQNLQIKFEQFEKSFETLQNQNRQIDNSNKQLIKEKHDLQLQISALHNDLQRSQNAFILQSKDYSELSQKLTAACDRLSECEQYQNQLKHWFSLVSPEHILSKFSLEEMTSIVSLKVSRLMDVSKQYEMIISIMGDDDKTSNLLNPMPLHMRIKELIKTNDQLFQSYSEISNKYNALLLQTTMLTDIIKQHSSETANLRAENEQYCETNANLIGQTEKMKNELQNIQLKFSEKTTVSAHVEHELNMEKQHYNELKKHYETALTDKEILIKELQTRRETIVQYEKEEKDDMNQQLIKLNAVLKSQVKQNGLSDGDKYRELNDRTSKVRPSNDEILPIRATSTPTPSYLDHEIQPSDNNNVVQQLVLEKQLNTESDIYNPYVTKQINQVLYEMKNLLSSSRAVIQQDILPVKDNQPTDRNHQLHKSLKHKPHQQK</sequence>
<gene>
    <name evidence="4" type="ORF">GPM918_LOCUS8585</name>
    <name evidence="3" type="ORF">OVA965_LOCUS2908</name>
    <name evidence="6" type="ORF">SRO942_LOCUS8585</name>
    <name evidence="5" type="ORF">TMI583_LOCUS2907</name>
</gene>
<accession>A0A813ZMH9</accession>
<evidence type="ECO:0000313" key="7">
    <source>
        <dbReference type="Proteomes" id="UP000663829"/>
    </source>
</evidence>
<dbReference type="EMBL" id="CAJNOQ010001509">
    <property type="protein sequence ID" value="CAF0900017.1"/>
    <property type="molecule type" value="Genomic_DNA"/>
</dbReference>
<comment type="caution">
    <text evidence="4">The sequence shown here is derived from an EMBL/GenBank/DDBJ whole genome shotgun (WGS) entry which is preliminary data.</text>
</comment>
<dbReference type="AlphaFoldDB" id="A0A813ZMH9"/>
<dbReference type="Proteomes" id="UP000682733">
    <property type="component" value="Unassembled WGS sequence"/>
</dbReference>
<evidence type="ECO:0000313" key="6">
    <source>
        <dbReference type="EMBL" id="CAF3682644.1"/>
    </source>
</evidence>
<dbReference type="Proteomes" id="UP000681722">
    <property type="component" value="Unassembled WGS sequence"/>
</dbReference>
<evidence type="ECO:0000313" key="5">
    <source>
        <dbReference type="EMBL" id="CAF3548167.1"/>
    </source>
</evidence>
<feature type="region of interest" description="Disordered" evidence="2">
    <location>
        <begin position="730"/>
        <end position="756"/>
    </location>
</feature>
<feature type="compositionally biased region" description="Basic residues" evidence="2">
    <location>
        <begin position="743"/>
        <end position="756"/>
    </location>
</feature>
<keyword evidence="1" id="KW-0175">Coiled coil</keyword>
<dbReference type="SUPFAM" id="SSF90257">
    <property type="entry name" value="Myosin rod fragments"/>
    <property type="match status" value="1"/>
</dbReference>
<name>A0A813ZMH9_9BILA</name>
<feature type="coiled-coil region" evidence="1">
    <location>
        <begin position="278"/>
        <end position="379"/>
    </location>
</feature>
<dbReference type="OrthoDB" id="10023749at2759"/>
<evidence type="ECO:0000313" key="3">
    <source>
        <dbReference type="EMBL" id="CAF0767672.1"/>
    </source>
</evidence>
<dbReference type="EMBL" id="CAJOBA010000661">
    <property type="protein sequence ID" value="CAF3548167.1"/>
    <property type="molecule type" value="Genomic_DNA"/>
</dbReference>
<dbReference type="Proteomes" id="UP000663829">
    <property type="component" value="Unassembled WGS sequence"/>
</dbReference>
<dbReference type="EMBL" id="CAJOBC010001509">
    <property type="protein sequence ID" value="CAF3682644.1"/>
    <property type="molecule type" value="Genomic_DNA"/>
</dbReference>
<dbReference type="EMBL" id="CAJNOK010000661">
    <property type="protein sequence ID" value="CAF0767672.1"/>
    <property type="molecule type" value="Genomic_DNA"/>
</dbReference>
<organism evidence="4 7">
    <name type="scientific">Didymodactylos carnosus</name>
    <dbReference type="NCBI Taxonomy" id="1234261"/>
    <lineage>
        <taxon>Eukaryota</taxon>
        <taxon>Metazoa</taxon>
        <taxon>Spiralia</taxon>
        <taxon>Gnathifera</taxon>
        <taxon>Rotifera</taxon>
        <taxon>Eurotatoria</taxon>
        <taxon>Bdelloidea</taxon>
        <taxon>Philodinida</taxon>
        <taxon>Philodinidae</taxon>
        <taxon>Didymodactylos</taxon>
    </lineage>
</organism>
<evidence type="ECO:0000313" key="4">
    <source>
        <dbReference type="EMBL" id="CAF0900017.1"/>
    </source>
</evidence>